<evidence type="ECO:0000259" key="1">
    <source>
        <dbReference type="Pfam" id="PF14111"/>
    </source>
</evidence>
<dbReference type="EMBL" id="QEFC01010575">
    <property type="protein sequence ID" value="KAE9444561.1"/>
    <property type="molecule type" value="Genomic_DNA"/>
</dbReference>
<accession>A0A6A4KLY1</accession>
<dbReference type="Pfam" id="PF14111">
    <property type="entry name" value="DUF4283"/>
    <property type="match status" value="1"/>
</dbReference>
<feature type="non-terminal residue" evidence="3">
    <location>
        <position position="222"/>
    </location>
</feature>
<feature type="non-terminal residue" evidence="3">
    <location>
        <position position="1"/>
    </location>
</feature>
<evidence type="ECO:0000313" key="3">
    <source>
        <dbReference type="EMBL" id="KAE9444561.1"/>
    </source>
</evidence>
<protein>
    <recommendedName>
        <fullName evidence="4">CCHC-type domain-containing protein</fullName>
    </recommendedName>
</protein>
<dbReference type="PANTHER" id="PTHR31286">
    <property type="entry name" value="GLYCINE-RICH CELL WALL STRUCTURAL PROTEIN 1.8-LIKE"/>
    <property type="match status" value="1"/>
</dbReference>
<sequence>EEQGAIILSHEDVVDSLAECQTSLLGKVISQKAPNLVGLRNTMGKVWGNPKNFRVLAVGDGIFQFIFPSELDATRVLRGKPWFFNNHFLNLERWQPNKTLKDYCFDFTPMWIQAWGLPLQFLSKDVGVKLGMRFGDVDDVMIPQSGSREGRSLRIRTVLNVTQPLKRGCMVRLTEDKPIWIEFRYEKLPAFCRYCGKVGHEFLNCIKRFLDLEDEVVLSAQY</sequence>
<organism evidence="3">
    <name type="scientific">Rhododendron williamsianum</name>
    <dbReference type="NCBI Taxonomy" id="262921"/>
    <lineage>
        <taxon>Eukaryota</taxon>
        <taxon>Viridiplantae</taxon>
        <taxon>Streptophyta</taxon>
        <taxon>Embryophyta</taxon>
        <taxon>Tracheophyta</taxon>
        <taxon>Spermatophyta</taxon>
        <taxon>Magnoliopsida</taxon>
        <taxon>eudicotyledons</taxon>
        <taxon>Gunneridae</taxon>
        <taxon>Pentapetalae</taxon>
        <taxon>asterids</taxon>
        <taxon>Ericales</taxon>
        <taxon>Ericaceae</taxon>
        <taxon>Ericoideae</taxon>
        <taxon>Rhodoreae</taxon>
        <taxon>Rhododendron</taxon>
    </lineage>
</organism>
<evidence type="ECO:0000259" key="2">
    <source>
        <dbReference type="Pfam" id="PF14392"/>
    </source>
</evidence>
<dbReference type="InterPro" id="IPR040256">
    <property type="entry name" value="At4g02000-like"/>
</dbReference>
<name>A0A6A4KLY1_9ERIC</name>
<dbReference type="OrthoDB" id="1750606at2759"/>
<reference evidence="3" key="1">
    <citation type="journal article" date="2019" name="Genome Biol. Evol.">
        <title>The Rhododendron genome and chromosomal organization provide insight into shared whole-genome duplications across the heath family (Ericaceae).</title>
        <authorList>
            <person name="Soza V.L."/>
            <person name="Lindsley D."/>
            <person name="Waalkes A."/>
            <person name="Ramage E."/>
            <person name="Patwardhan R.P."/>
            <person name="Burton J.N."/>
            <person name="Adey A."/>
            <person name="Kumar A."/>
            <person name="Qiu R."/>
            <person name="Shendure J."/>
            <person name="Hall B."/>
        </authorList>
    </citation>
    <scope>NUCLEOTIDE SEQUENCE</scope>
    <source>
        <strain evidence="3">RSF 1966-606</strain>
    </source>
</reference>
<evidence type="ECO:0008006" key="4">
    <source>
        <dbReference type="Google" id="ProtNLM"/>
    </source>
</evidence>
<feature type="domain" description="Zinc knuckle CX2CX4HX4C" evidence="2">
    <location>
        <begin position="160"/>
        <end position="205"/>
    </location>
</feature>
<dbReference type="PANTHER" id="PTHR31286:SF178">
    <property type="entry name" value="DUF4283 DOMAIN-CONTAINING PROTEIN"/>
    <property type="match status" value="1"/>
</dbReference>
<feature type="domain" description="DUF4283" evidence="1">
    <location>
        <begin position="18"/>
        <end position="99"/>
    </location>
</feature>
<proteinExistence type="predicted"/>
<dbReference type="InterPro" id="IPR025558">
    <property type="entry name" value="DUF4283"/>
</dbReference>
<gene>
    <name evidence="3" type="ORF">C3L33_23541</name>
</gene>
<dbReference type="Pfam" id="PF14392">
    <property type="entry name" value="zf-CCHC_4"/>
    <property type="match status" value="1"/>
</dbReference>
<dbReference type="InterPro" id="IPR025836">
    <property type="entry name" value="Zn_knuckle_CX2CX4HX4C"/>
</dbReference>
<comment type="caution">
    <text evidence="3">The sequence shown here is derived from an EMBL/GenBank/DDBJ whole genome shotgun (WGS) entry which is preliminary data.</text>
</comment>
<dbReference type="AlphaFoldDB" id="A0A6A4KLY1"/>